<evidence type="ECO:0000313" key="1">
    <source>
        <dbReference type="EMBL" id="KAK9521507.1"/>
    </source>
</evidence>
<comment type="caution">
    <text evidence="1">The sequence shown here is derived from an EMBL/GenBank/DDBJ whole genome shotgun (WGS) entry which is preliminary data.</text>
</comment>
<protein>
    <submittedName>
        <fullName evidence="1">Uncharacterized protein</fullName>
    </submittedName>
</protein>
<organism evidence="1 2">
    <name type="scientific">Zoarces viviparus</name>
    <name type="common">Viviparous eelpout</name>
    <name type="synonym">Blennius viviparus</name>
    <dbReference type="NCBI Taxonomy" id="48416"/>
    <lineage>
        <taxon>Eukaryota</taxon>
        <taxon>Metazoa</taxon>
        <taxon>Chordata</taxon>
        <taxon>Craniata</taxon>
        <taxon>Vertebrata</taxon>
        <taxon>Euteleostomi</taxon>
        <taxon>Actinopterygii</taxon>
        <taxon>Neopterygii</taxon>
        <taxon>Teleostei</taxon>
        <taxon>Neoteleostei</taxon>
        <taxon>Acanthomorphata</taxon>
        <taxon>Eupercaria</taxon>
        <taxon>Perciformes</taxon>
        <taxon>Cottioidei</taxon>
        <taxon>Zoarcales</taxon>
        <taxon>Zoarcidae</taxon>
        <taxon>Zoarcinae</taxon>
        <taxon>Zoarces</taxon>
    </lineage>
</organism>
<reference evidence="1 2" key="1">
    <citation type="journal article" date="2024" name="Genome Biol. Evol.">
        <title>Chromosome-level genome assembly of the viviparous eelpout Zoarces viviparus.</title>
        <authorList>
            <person name="Fuhrmann N."/>
            <person name="Brasseur M.V."/>
            <person name="Bakowski C.E."/>
            <person name="Podsiadlowski L."/>
            <person name="Prost S."/>
            <person name="Krehenwinkel H."/>
            <person name="Mayer C."/>
        </authorList>
    </citation>
    <scope>NUCLEOTIDE SEQUENCE [LARGE SCALE GENOMIC DNA]</scope>
    <source>
        <strain evidence="1">NO-MEL_2022_Ind0_liver</strain>
    </source>
</reference>
<dbReference type="EMBL" id="JBCEZU010000329">
    <property type="protein sequence ID" value="KAK9521507.1"/>
    <property type="molecule type" value="Genomic_DNA"/>
</dbReference>
<name>A0AAW1EGT6_ZOAVI</name>
<keyword evidence="2" id="KW-1185">Reference proteome</keyword>
<dbReference type="Proteomes" id="UP001488805">
    <property type="component" value="Unassembled WGS sequence"/>
</dbReference>
<evidence type="ECO:0000313" key="2">
    <source>
        <dbReference type="Proteomes" id="UP001488805"/>
    </source>
</evidence>
<proteinExistence type="predicted"/>
<accession>A0AAW1EGT6</accession>
<sequence length="68" mass="8169">MIHYSDPLVRFTNPMQYSDPRYDPLLRSTTPIRDMIHYSDPRYDPLLRSTTPIRDMIHYSDPLLRSET</sequence>
<gene>
    <name evidence="1" type="ORF">VZT92_021304</name>
</gene>
<dbReference type="AlphaFoldDB" id="A0AAW1EGT6"/>